<dbReference type="GO" id="GO:0016301">
    <property type="term" value="F:kinase activity"/>
    <property type="evidence" value="ECO:0007669"/>
    <property type="project" value="UniProtKB-KW"/>
</dbReference>
<dbReference type="CDD" id="cd20535">
    <property type="entry name" value="CYCLIN_CCNM_CCNQ_rpt2"/>
    <property type="match status" value="1"/>
</dbReference>
<dbReference type="AlphaFoldDB" id="A0A1B0CLM9"/>
<comment type="similarity">
    <text evidence="1">Belongs to the cyclin family. Cyclin-like FAM58 subfamily.</text>
</comment>
<evidence type="ECO:0000256" key="2">
    <source>
        <dbReference type="ARBA" id="ARBA00019501"/>
    </source>
</evidence>
<dbReference type="CTD" id="14462485"/>
<dbReference type="GeneID" id="129792677"/>
<dbReference type="EMBL" id="GITU01001426">
    <property type="protein sequence ID" value="MBC1170129.1"/>
    <property type="molecule type" value="Transcribed_RNA"/>
</dbReference>
<reference evidence="8" key="3">
    <citation type="submission" date="2020-05" db="UniProtKB">
        <authorList>
            <consortium name="EnsemblMetazoa"/>
        </authorList>
    </citation>
    <scope>IDENTIFICATION</scope>
    <source>
        <strain evidence="8">Jacobina</strain>
    </source>
</reference>
<reference evidence="9" key="1">
    <citation type="submission" date="2012-05" db="EMBL/GenBank/DDBJ databases">
        <title>Whole Genome Assembly of Lutzomyia longipalpis.</title>
        <authorList>
            <person name="Richards S."/>
            <person name="Qu C."/>
            <person name="Dillon R."/>
            <person name="Worley K."/>
            <person name="Scherer S."/>
            <person name="Batterton M."/>
            <person name="Taylor A."/>
            <person name="Hawes A."/>
            <person name="Hernandez B."/>
            <person name="Kovar C."/>
            <person name="Mandapat C."/>
            <person name="Pham C."/>
            <person name="Qu C."/>
            <person name="Jing C."/>
            <person name="Bess C."/>
            <person name="Bandaranaike D."/>
            <person name="Ngo D."/>
            <person name="Ongeri F."/>
            <person name="Arias F."/>
            <person name="Lara F."/>
            <person name="Weissenberger G."/>
            <person name="Kamau G."/>
            <person name="Han H."/>
            <person name="Shen H."/>
            <person name="Dinh H."/>
            <person name="Khalil I."/>
            <person name="Jones J."/>
            <person name="Shafer J."/>
            <person name="Jayaseelan J."/>
            <person name="Quiroz J."/>
            <person name="Blankenburg K."/>
            <person name="Nguyen L."/>
            <person name="Jackson L."/>
            <person name="Francisco L."/>
            <person name="Tang L.-Y."/>
            <person name="Pu L.-L."/>
            <person name="Perales L."/>
            <person name="Lorensuhewa L."/>
            <person name="Munidasa M."/>
            <person name="Coyle M."/>
            <person name="Taylor M."/>
            <person name="Puazo M."/>
            <person name="Firestine M."/>
            <person name="Scheel M."/>
            <person name="Javaid M."/>
            <person name="Wang M."/>
            <person name="Li M."/>
            <person name="Tabassum N."/>
            <person name="Saada N."/>
            <person name="Osuji N."/>
            <person name="Aqrawi P."/>
            <person name="Fu Q."/>
            <person name="Thornton R."/>
            <person name="Raj R."/>
            <person name="Goodspeed R."/>
            <person name="Mata R."/>
            <person name="Najjar R."/>
            <person name="Gubbala S."/>
            <person name="Lee S."/>
            <person name="Denson S."/>
            <person name="Patil S."/>
            <person name="Macmil S."/>
            <person name="Qi S."/>
            <person name="Matskevitch T."/>
            <person name="Palculict T."/>
            <person name="Mathew T."/>
            <person name="Vee V."/>
            <person name="Velamala V."/>
            <person name="Korchina V."/>
            <person name="Cai W."/>
            <person name="Liu W."/>
            <person name="Dai W."/>
            <person name="Zou X."/>
            <person name="Zhu Y."/>
            <person name="Zhang Y."/>
            <person name="Wu Y.-Q."/>
            <person name="Xin Y."/>
            <person name="Nazarath L."/>
            <person name="Kovar C."/>
            <person name="Han Y."/>
            <person name="Muzny D."/>
            <person name="Gibbs R."/>
        </authorList>
    </citation>
    <scope>NUCLEOTIDE SEQUENCE [LARGE SCALE GENOMIC DNA]</scope>
    <source>
        <strain evidence="9">Jacobina</strain>
    </source>
</reference>
<dbReference type="Proteomes" id="UP000092461">
    <property type="component" value="Unassembled WGS sequence"/>
</dbReference>
<evidence type="ECO:0000313" key="7">
    <source>
        <dbReference type="EMBL" id="MBC1170129.1"/>
    </source>
</evidence>
<evidence type="ECO:0000256" key="4">
    <source>
        <dbReference type="ARBA" id="ARBA00032419"/>
    </source>
</evidence>
<protein>
    <recommendedName>
        <fullName evidence="2">Cyclin-Q</fullName>
    </recommendedName>
    <alternativeName>
        <fullName evidence="4">Cyclin-related protein FAM58A</fullName>
    </alternativeName>
</protein>
<organism evidence="8 9">
    <name type="scientific">Lutzomyia longipalpis</name>
    <name type="common">Sand fly</name>
    <dbReference type="NCBI Taxonomy" id="7200"/>
    <lineage>
        <taxon>Eukaryota</taxon>
        <taxon>Metazoa</taxon>
        <taxon>Ecdysozoa</taxon>
        <taxon>Arthropoda</taxon>
        <taxon>Hexapoda</taxon>
        <taxon>Insecta</taxon>
        <taxon>Pterygota</taxon>
        <taxon>Neoptera</taxon>
        <taxon>Endopterygota</taxon>
        <taxon>Diptera</taxon>
        <taxon>Nematocera</taxon>
        <taxon>Psychodoidea</taxon>
        <taxon>Psychodidae</taxon>
        <taxon>Lutzomyia</taxon>
        <taxon>Lutzomyia</taxon>
    </lineage>
</organism>
<dbReference type="GO" id="GO:0016538">
    <property type="term" value="F:cyclin-dependent protein serine/threonine kinase regulator activity"/>
    <property type="evidence" value="ECO:0007669"/>
    <property type="project" value="InterPro"/>
</dbReference>
<dbReference type="KEGG" id="lll:129792677"/>
<evidence type="ECO:0000313" key="8">
    <source>
        <dbReference type="EnsemblMetazoa" id="LLOJ005516-PA"/>
    </source>
</evidence>
<keyword evidence="7" id="KW-0418">Kinase</keyword>
<keyword evidence="3 5" id="KW-0195">Cyclin</keyword>
<feature type="domain" description="Cyclin-like" evidence="6">
    <location>
        <begin position="148"/>
        <end position="249"/>
    </location>
</feature>
<evidence type="ECO:0000256" key="1">
    <source>
        <dbReference type="ARBA" id="ARBA00010390"/>
    </source>
</evidence>
<evidence type="ECO:0000256" key="5">
    <source>
        <dbReference type="RuleBase" id="RU000383"/>
    </source>
</evidence>
<dbReference type="InterPro" id="IPR043198">
    <property type="entry name" value="Cyclin/Ssn8"/>
</dbReference>
<dbReference type="EnsemblMetazoa" id="LLOJ005516-RA">
    <property type="protein sequence ID" value="LLOJ005516-PA"/>
    <property type="gene ID" value="LLOJ005516"/>
</dbReference>
<dbReference type="PANTHER" id="PTHR10026">
    <property type="entry name" value="CYCLIN"/>
    <property type="match status" value="1"/>
</dbReference>
<dbReference type="SUPFAM" id="SSF47954">
    <property type="entry name" value="Cyclin-like"/>
    <property type="match status" value="2"/>
</dbReference>
<sequence>MKDVVIDLHARESNKGSRNGVTDYRKSQAAGLPARFLFECSIKLNQKPLTSAMAAIIFHRFYKEVETNKTIYDEFLIAASALYLAGKLKDDPVKIRDVINVTHNTLNRGTAPLELDDEYWTLRDAIVQAELLITRMLKFDLSTVHPHKYMLHYMKSLQGWLGMAMWNSTPIAKTAAAFLQDFHHSPDILNYKPSHIAICCLSLAMQTYGIQVPLTNESNETTYWYNAFVSDLPKVQHWELCDKILKIYETTRGDTKFYNN</sequence>
<keyword evidence="7" id="KW-0808">Transferase</keyword>
<dbReference type="Pfam" id="PF00134">
    <property type="entry name" value="Cyclin_N"/>
    <property type="match status" value="1"/>
</dbReference>
<reference evidence="7" key="2">
    <citation type="journal article" date="2020" name="BMC">
        <title>Leishmania infection induces a limited differential gene expression in the sand fly midgut.</title>
        <authorList>
            <person name="Coutinho-Abreu I.V."/>
            <person name="Serafim T.D."/>
            <person name="Meneses C."/>
            <person name="Kamhawi S."/>
            <person name="Oliveira F."/>
            <person name="Valenzuela J.G."/>
        </authorList>
    </citation>
    <scope>NUCLEOTIDE SEQUENCE</scope>
    <source>
        <strain evidence="7">Jacobina</strain>
        <tissue evidence="7">Midgut</tissue>
    </source>
</reference>
<dbReference type="Gene3D" id="1.10.472.10">
    <property type="entry name" value="Cyclin-like"/>
    <property type="match status" value="2"/>
</dbReference>
<proteinExistence type="inferred from homology"/>
<dbReference type="PIRSF" id="PIRSF028758">
    <property type="entry name" value="Cyclin, C/H/G types"/>
    <property type="match status" value="1"/>
</dbReference>
<dbReference type="InterPro" id="IPR048055">
    <property type="entry name" value="Cyclin-Q_first_cyclin_box"/>
</dbReference>
<dbReference type="VEuPathDB" id="VectorBase:LLOJ005516"/>
<dbReference type="OrthoDB" id="79090at2759"/>
<dbReference type="RefSeq" id="XP_055687962.1">
    <property type="nucleotide sequence ID" value="XM_055831987.1"/>
</dbReference>
<evidence type="ECO:0000256" key="3">
    <source>
        <dbReference type="ARBA" id="ARBA00023127"/>
    </source>
</evidence>
<evidence type="ECO:0000313" key="9">
    <source>
        <dbReference type="Proteomes" id="UP000092461"/>
    </source>
</evidence>
<name>A0A1B0CLM9_LUTLO</name>
<dbReference type="InterPro" id="IPR013763">
    <property type="entry name" value="Cyclin-like_dom"/>
</dbReference>
<dbReference type="RefSeq" id="XP_055687963.1">
    <property type="nucleotide sequence ID" value="XM_055831988.1"/>
</dbReference>
<evidence type="ECO:0000259" key="6">
    <source>
        <dbReference type="SMART" id="SM00385"/>
    </source>
</evidence>
<accession>A0A1B0CLM9</accession>
<keyword evidence="9" id="KW-1185">Reference proteome</keyword>
<dbReference type="SMART" id="SM00385">
    <property type="entry name" value="CYCLIN"/>
    <property type="match status" value="2"/>
</dbReference>
<dbReference type="CDD" id="cd20534">
    <property type="entry name" value="CYCLIN_CCNM_CCNQ_rpt1"/>
    <property type="match status" value="1"/>
</dbReference>
<dbReference type="GO" id="GO:0006357">
    <property type="term" value="P:regulation of transcription by RNA polymerase II"/>
    <property type="evidence" value="ECO:0007669"/>
    <property type="project" value="InterPro"/>
</dbReference>
<dbReference type="InterPro" id="IPR048053">
    <property type="entry name" value="Cyclin-Q_second_cyclin_box"/>
</dbReference>
<feature type="domain" description="Cyclin-like" evidence="6">
    <location>
        <begin position="35"/>
        <end position="135"/>
    </location>
</feature>
<dbReference type="FunFam" id="1.10.472.10:FF:000122">
    <property type="entry name" value="Cyclin-related protein FAM58A"/>
    <property type="match status" value="1"/>
</dbReference>
<dbReference type="FunFam" id="1.10.472.10:FF:000042">
    <property type="entry name" value="FAM58A isoform 1"/>
    <property type="match status" value="1"/>
</dbReference>
<dbReference type="VEuPathDB" id="VectorBase:LLONM1_004193"/>
<dbReference type="EMBL" id="AJWK01017457">
    <property type="status" value="NOT_ANNOTATED_CDS"/>
    <property type="molecule type" value="Genomic_DNA"/>
</dbReference>
<dbReference type="InterPro" id="IPR036915">
    <property type="entry name" value="Cyclin-like_sf"/>
</dbReference>
<dbReference type="InterPro" id="IPR006671">
    <property type="entry name" value="Cyclin_N"/>
</dbReference>